<feature type="compositionally biased region" description="Polar residues" evidence="1">
    <location>
        <begin position="72"/>
        <end position="85"/>
    </location>
</feature>
<reference evidence="2" key="1">
    <citation type="submission" date="2023-07" db="EMBL/GenBank/DDBJ databases">
        <title>Genomic Encyclopedia of Type Strains, Phase IV (KMG-IV): sequencing the most valuable type-strain genomes for metagenomic binning, comparative biology and taxonomic classification.</title>
        <authorList>
            <person name="Goeker M."/>
        </authorList>
    </citation>
    <scope>NUCLEOTIDE SEQUENCE</scope>
    <source>
        <strain evidence="2">DSM 23947</strain>
    </source>
</reference>
<evidence type="ECO:0000313" key="3">
    <source>
        <dbReference type="Proteomes" id="UP001237207"/>
    </source>
</evidence>
<name>A0AAJ1WIA4_9BACI</name>
<evidence type="ECO:0008006" key="4">
    <source>
        <dbReference type="Google" id="ProtNLM"/>
    </source>
</evidence>
<comment type="caution">
    <text evidence="2">The sequence shown here is derived from an EMBL/GenBank/DDBJ whole genome shotgun (WGS) entry which is preliminary data.</text>
</comment>
<feature type="region of interest" description="Disordered" evidence="1">
    <location>
        <begin position="70"/>
        <end position="95"/>
    </location>
</feature>
<gene>
    <name evidence="2" type="ORF">J2S13_000599</name>
</gene>
<evidence type="ECO:0000313" key="2">
    <source>
        <dbReference type="EMBL" id="MDQ0214203.1"/>
    </source>
</evidence>
<protein>
    <recommendedName>
        <fullName evidence="4">YwdI family protein</fullName>
    </recommendedName>
</protein>
<dbReference type="Pfam" id="PF17261">
    <property type="entry name" value="DUF5327"/>
    <property type="match status" value="1"/>
</dbReference>
<dbReference type="Proteomes" id="UP001237207">
    <property type="component" value="Unassembled WGS sequence"/>
</dbReference>
<dbReference type="RefSeq" id="WP_307256192.1">
    <property type="nucleotide sequence ID" value="NZ_JAUSUC010000004.1"/>
</dbReference>
<dbReference type="EMBL" id="JAUSUC010000004">
    <property type="protein sequence ID" value="MDQ0214203.1"/>
    <property type="molecule type" value="Genomic_DNA"/>
</dbReference>
<dbReference type="AlphaFoldDB" id="A0AAJ1WIA4"/>
<dbReference type="InterPro" id="IPR035218">
    <property type="entry name" value="DUF5327"/>
</dbReference>
<keyword evidence="3" id="KW-1185">Reference proteome</keyword>
<proteinExistence type="predicted"/>
<organism evidence="2 3">
    <name type="scientific">Oikeobacillus pervagus</name>
    <dbReference type="NCBI Taxonomy" id="1325931"/>
    <lineage>
        <taxon>Bacteria</taxon>
        <taxon>Bacillati</taxon>
        <taxon>Bacillota</taxon>
        <taxon>Bacilli</taxon>
        <taxon>Bacillales</taxon>
        <taxon>Bacillaceae</taxon>
        <taxon>Oikeobacillus</taxon>
    </lineage>
</organism>
<sequence length="95" mass="10549">MEISLDLLLKKMEQEIAKAKKDGKENMLHHVYSIMTMCELILEAEPPGKKEAIPNSTFTDRMTGPASIKSVGFSQNQGETLQTDDGVNGESIFDF</sequence>
<evidence type="ECO:0000256" key="1">
    <source>
        <dbReference type="SAM" id="MobiDB-lite"/>
    </source>
</evidence>
<accession>A0AAJ1WIA4</accession>